<dbReference type="FunFam" id="1.10.357.140:FF:000002">
    <property type="entry name" value="4-hydroxybenzoate octaprenyltransferase"/>
    <property type="match status" value="1"/>
</dbReference>
<dbReference type="EC" id="2.5.1.39" evidence="11"/>
<evidence type="ECO:0000256" key="9">
    <source>
        <dbReference type="ARBA" id="ARBA00023136"/>
    </source>
</evidence>
<evidence type="ECO:0000256" key="4">
    <source>
        <dbReference type="ARBA" id="ARBA00022475"/>
    </source>
</evidence>
<proteinExistence type="inferred from homology"/>
<feature type="transmembrane region" description="Helical" evidence="10">
    <location>
        <begin position="274"/>
        <end position="295"/>
    </location>
</feature>
<keyword evidence="9 10" id="KW-0472">Membrane</keyword>
<dbReference type="InterPro" id="IPR000537">
    <property type="entry name" value="UbiA_prenyltransferase"/>
</dbReference>
<name>A0A3B0YM60_9ZZZZ</name>
<dbReference type="EMBL" id="UOFN01000075">
    <property type="protein sequence ID" value="VAW77223.1"/>
    <property type="molecule type" value="Genomic_DNA"/>
</dbReference>
<dbReference type="InterPro" id="IPR039653">
    <property type="entry name" value="Prenyltransferase"/>
</dbReference>
<dbReference type="CDD" id="cd13959">
    <property type="entry name" value="PT_UbiA_COQ2"/>
    <property type="match status" value="1"/>
</dbReference>
<evidence type="ECO:0000256" key="7">
    <source>
        <dbReference type="ARBA" id="ARBA00022842"/>
    </source>
</evidence>
<organism evidence="11">
    <name type="scientific">hydrothermal vent metagenome</name>
    <dbReference type="NCBI Taxonomy" id="652676"/>
    <lineage>
        <taxon>unclassified sequences</taxon>
        <taxon>metagenomes</taxon>
        <taxon>ecological metagenomes</taxon>
    </lineage>
</organism>
<dbReference type="Pfam" id="PF01040">
    <property type="entry name" value="UbiA"/>
    <property type="match status" value="1"/>
</dbReference>
<evidence type="ECO:0000256" key="5">
    <source>
        <dbReference type="ARBA" id="ARBA00022679"/>
    </source>
</evidence>
<evidence type="ECO:0000256" key="2">
    <source>
        <dbReference type="ARBA" id="ARBA00004141"/>
    </source>
</evidence>
<dbReference type="InterPro" id="IPR006370">
    <property type="entry name" value="HB_polyprenyltransferase-like"/>
</dbReference>
<dbReference type="InterPro" id="IPR044878">
    <property type="entry name" value="UbiA_sf"/>
</dbReference>
<dbReference type="GO" id="GO:0006744">
    <property type="term" value="P:ubiquinone biosynthetic process"/>
    <property type="evidence" value="ECO:0007669"/>
    <property type="project" value="TreeGrafter"/>
</dbReference>
<protein>
    <submittedName>
        <fullName evidence="11">4-hydroxybenzoate polyprenyltransferase</fullName>
        <ecNumber evidence="11">2.5.1.39</ecNumber>
    </submittedName>
</protein>
<evidence type="ECO:0000256" key="6">
    <source>
        <dbReference type="ARBA" id="ARBA00022692"/>
    </source>
</evidence>
<comment type="subcellular location">
    <subcellularLocation>
        <location evidence="2">Membrane</location>
        <topology evidence="2">Multi-pass membrane protein</topology>
    </subcellularLocation>
</comment>
<evidence type="ECO:0000256" key="10">
    <source>
        <dbReference type="SAM" id="Phobius"/>
    </source>
</evidence>
<feature type="transmembrane region" description="Helical" evidence="10">
    <location>
        <begin position="236"/>
        <end position="253"/>
    </location>
</feature>
<feature type="transmembrane region" description="Helical" evidence="10">
    <location>
        <begin position="20"/>
        <end position="41"/>
    </location>
</feature>
<dbReference type="Gene3D" id="1.10.357.140">
    <property type="entry name" value="UbiA prenyltransferase"/>
    <property type="match status" value="1"/>
</dbReference>
<dbReference type="FunFam" id="1.20.120.1780:FF:000001">
    <property type="entry name" value="4-hydroxybenzoate octaprenyltransferase"/>
    <property type="match status" value="1"/>
</dbReference>
<keyword evidence="5 11" id="KW-0808">Transferase</keyword>
<gene>
    <name evidence="11" type="ORF">MNBD_GAMMA15-227</name>
</gene>
<dbReference type="PANTHER" id="PTHR11048">
    <property type="entry name" value="PRENYLTRANSFERASES"/>
    <property type="match status" value="1"/>
</dbReference>
<dbReference type="GO" id="GO:0008412">
    <property type="term" value="F:4-hydroxybenzoate polyprenyltransferase activity"/>
    <property type="evidence" value="ECO:0007669"/>
    <property type="project" value="UniProtKB-EC"/>
</dbReference>
<accession>A0A3B0YM60</accession>
<feature type="transmembrane region" description="Helical" evidence="10">
    <location>
        <begin position="145"/>
        <end position="163"/>
    </location>
</feature>
<keyword evidence="7" id="KW-0460">Magnesium</keyword>
<sequence length="298" mass="32476">MVNARKIRERLTQYVCLTRLNKPIGIYLLLWPTLWALWIAGEGKPDLLVVGVFVLGVVLMRSAGCVINDYADRNIDPHVARTRNRPIACGKVTPQEALKLFGVLCVLAFLLVLLMNTLTIYLSFGAVALAALYPFMKRYTHLPQVVLGAAFGWAVPMAFAAQTGEVPRVAWLLFVATVLWTTAYDTMYGMVDREDDLKIGVKSTAILFGDADKLAIAALQLFALGALALVGQAAMLGGYFNFGLALAAGLALYQQYLIRERQPDACFNAFLNNHWFGAAVFSGIVLAYLAGAGVMHPG</sequence>
<feature type="transmembrane region" description="Helical" evidence="10">
    <location>
        <begin position="97"/>
        <end position="114"/>
    </location>
</feature>
<evidence type="ECO:0000256" key="1">
    <source>
        <dbReference type="ARBA" id="ARBA00001946"/>
    </source>
</evidence>
<comment type="similarity">
    <text evidence="3">Belongs to the UbiA prenyltransferase family.</text>
</comment>
<reference evidence="11" key="1">
    <citation type="submission" date="2018-06" db="EMBL/GenBank/DDBJ databases">
        <authorList>
            <person name="Zhirakovskaya E."/>
        </authorList>
    </citation>
    <scope>NUCLEOTIDE SEQUENCE</scope>
</reference>
<dbReference type="GO" id="GO:0005886">
    <property type="term" value="C:plasma membrane"/>
    <property type="evidence" value="ECO:0007669"/>
    <property type="project" value="TreeGrafter"/>
</dbReference>
<dbReference type="PROSITE" id="PS00943">
    <property type="entry name" value="UBIA"/>
    <property type="match status" value="1"/>
</dbReference>
<dbReference type="Gene3D" id="1.20.120.1780">
    <property type="entry name" value="UbiA prenyltransferase"/>
    <property type="match status" value="1"/>
</dbReference>
<dbReference type="HAMAP" id="MF_01635">
    <property type="entry name" value="UbiA"/>
    <property type="match status" value="1"/>
</dbReference>
<dbReference type="NCBIfam" id="TIGR01474">
    <property type="entry name" value="ubiA_proteo"/>
    <property type="match status" value="1"/>
</dbReference>
<feature type="transmembrane region" description="Helical" evidence="10">
    <location>
        <begin position="47"/>
        <end position="67"/>
    </location>
</feature>
<feature type="transmembrane region" description="Helical" evidence="10">
    <location>
        <begin position="211"/>
        <end position="230"/>
    </location>
</feature>
<dbReference type="AlphaFoldDB" id="A0A3B0YM60"/>
<feature type="transmembrane region" description="Helical" evidence="10">
    <location>
        <begin position="169"/>
        <end position="191"/>
    </location>
</feature>
<dbReference type="PANTHER" id="PTHR11048:SF28">
    <property type="entry name" value="4-HYDROXYBENZOATE POLYPRENYLTRANSFERASE, MITOCHONDRIAL"/>
    <property type="match status" value="1"/>
</dbReference>
<dbReference type="InterPro" id="IPR030470">
    <property type="entry name" value="UbiA_prenylTrfase_CS"/>
</dbReference>
<comment type="cofactor">
    <cofactor evidence="1">
        <name>Mg(2+)</name>
        <dbReference type="ChEBI" id="CHEBI:18420"/>
    </cofactor>
</comment>
<evidence type="ECO:0000256" key="3">
    <source>
        <dbReference type="ARBA" id="ARBA00005985"/>
    </source>
</evidence>
<keyword evidence="8 10" id="KW-1133">Transmembrane helix</keyword>
<evidence type="ECO:0000313" key="11">
    <source>
        <dbReference type="EMBL" id="VAW77223.1"/>
    </source>
</evidence>
<keyword evidence="6 10" id="KW-0812">Transmembrane</keyword>
<keyword evidence="4" id="KW-1003">Cell membrane</keyword>
<evidence type="ECO:0000256" key="8">
    <source>
        <dbReference type="ARBA" id="ARBA00022989"/>
    </source>
</evidence>